<evidence type="ECO:0000313" key="3">
    <source>
        <dbReference type="Proteomes" id="UP000069620"/>
    </source>
</evidence>
<dbReference type="STRING" id="146020.RMCB_6773"/>
<feature type="compositionally biased region" description="Acidic residues" evidence="1">
    <location>
        <begin position="104"/>
        <end position="117"/>
    </location>
</feature>
<sequence>MAHKRLNTTQQGLGWRHQQRRKELLRQHTDGALCEWCEEPMYRDRTRNPDYDPSGPAFSGSLHADHRDMTRAEAIRRGLPIPLPNRLLHGRCNQQRGDGRDYLLDDELVDEPEDDEPEPHLMAWP</sequence>
<reference evidence="3" key="2">
    <citation type="submission" date="2016-02" db="EMBL/GenBank/DDBJ databases">
        <title>Draft genome sequence of five rapidly growing Mycobacterium species.</title>
        <authorList>
            <person name="Katahira K."/>
            <person name="Gotou Y."/>
            <person name="Iida K."/>
            <person name="Ogura Y."/>
            <person name="Hayashi T."/>
        </authorList>
    </citation>
    <scope>NUCLEOTIDE SEQUENCE [LARGE SCALE GENOMIC DNA]</scope>
    <source>
        <strain evidence="3">JCM15654</strain>
    </source>
</reference>
<evidence type="ECO:0008006" key="4">
    <source>
        <dbReference type="Google" id="ProtNLM"/>
    </source>
</evidence>
<keyword evidence="3" id="KW-1185">Reference proteome</keyword>
<dbReference type="EMBL" id="BCSX01000056">
    <property type="protein sequence ID" value="GAS92677.1"/>
    <property type="molecule type" value="Genomic_DNA"/>
</dbReference>
<reference evidence="3" key="1">
    <citation type="journal article" date="2016" name="Genome Announc.">
        <title>Draft Genome Sequences of Five Rapidly Growing Mycobacterium Species, M. thermoresistibile, M. fortuitum subsp. acetamidolyticum, M. canariasense, M. brisbanense, and M. novocastrense.</title>
        <authorList>
            <person name="Katahira K."/>
            <person name="Ogura Y."/>
            <person name="Gotoh Y."/>
            <person name="Hayashi T."/>
        </authorList>
    </citation>
    <scope>NUCLEOTIDE SEQUENCE [LARGE SCALE GENOMIC DNA]</scope>
    <source>
        <strain evidence="3">JCM15654</strain>
    </source>
</reference>
<proteinExistence type="predicted"/>
<accession>A0A100W6N9</accession>
<comment type="caution">
    <text evidence="2">The sequence shown here is derived from an EMBL/GenBank/DDBJ whole genome shotgun (WGS) entry which is preliminary data.</text>
</comment>
<gene>
    <name evidence="2" type="ORF">RMCB_6773</name>
</gene>
<dbReference type="RefSeq" id="WP_072278595.1">
    <property type="nucleotide sequence ID" value="NZ_BCSX01000056.1"/>
</dbReference>
<protein>
    <recommendedName>
        <fullName evidence="4">HNH endonuclease</fullName>
    </recommendedName>
</protein>
<evidence type="ECO:0000313" key="2">
    <source>
        <dbReference type="EMBL" id="GAS92677.1"/>
    </source>
</evidence>
<name>A0A100W6N9_9MYCO</name>
<feature type="region of interest" description="Disordered" evidence="1">
    <location>
        <begin position="83"/>
        <end position="125"/>
    </location>
</feature>
<dbReference type="AlphaFoldDB" id="A0A100W6N9"/>
<feature type="region of interest" description="Disordered" evidence="1">
    <location>
        <begin position="45"/>
        <end position="71"/>
    </location>
</feature>
<dbReference type="Proteomes" id="UP000069620">
    <property type="component" value="Unassembled WGS sequence"/>
</dbReference>
<evidence type="ECO:0000256" key="1">
    <source>
        <dbReference type="SAM" id="MobiDB-lite"/>
    </source>
</evidence>
<organism evidence="2 3">
    <name type="scientific">Mycolicibacterium brisbanense</name>
    <dbReference type="NCBI Taxonomy" id="146020"/>
    <lineage>
        <taxon>Bacteria</taxon>
        <taxon>Bacillati</taxon>
        <taxon>Actinomycetota</taxon>
        <taxon>Actinomycetes</taxon>
        <taxon>Mycobacteriales</taxon>
        <taxon>Mycobacteriaceae</taxon>
        <taxon>Mycolicibacterium</taxon>
    </lineage>
</organism>